<organism evidence="2 3">
    <name type="scientific">Maribacter aquivivus</name>
    <dbReference type="NCBI Taxonomy" id="228958"/>
    <lineage>
        <taxon>Bacteria</taxon>
        <taxon>Pseudomonadati</taxon>
        <taxon>Bacteroidota</taxon>
        <taxon>Flavobacteriia</taxon>
        <taxon>Flavobacteriales</taxon>
        <taxon>Flavobacteriaceae</taxon>
        <taxon>Maribacter</taxon>
    </lineage>
</organism>
<dbReference type="Proteomes" id="UP000184314">
    <property type="component" value="Unassembled WGS sequence"/>
</dbReference>
<name>A0A1M6NFI2_9FLAO</name>
<dbReference type="NCBIfam" id="TIGR03519">
    <property type="entry name" value="T9SS_PorP_fam"/>
    <property type="match status" value="1"/>
</dbReference>
<keyword evidence="1" id="KW-0732">Signal</keyword>
<feature type="chain" id="PRO_5012974624" evidence="1">
    <location>
        <begin position="23"/>
        <end position="331"/>
    </location>
</feature>
<dbReference type="InterPro" id="IPR019861">
    <property type="entry name" value="PorP/SprF_Bacteroidetes"/>
</dbReference>
<gene>
    <name evidence="2" type="ORF">SAMN04488007_2037</name>
</gene>
<dbReference type="EMBL" id="FQZX01000001">
    <property type="protein sequence ID" value="SHJ94485.1"/>
    <property type="molecule type" value="Genomic_DNA"/>
</dbReference>
<reference evidence="3" key="1">
    <citation type="submission" date="2016-11" db="EMBL/GenBank/DDBJ databases">
        <authorList>
            <person name="Varghese N."/>
            <person name="Submissions S."/>
        </authorList>
    </citation>
    <scope>NUCLEOTIDE SEQUENCE [LARGE SCALE GENOMIC DNA]</scope>
    <source>
        <strain evidence="3">DSM 16478</strain>
    </source>
</reference>
<sequence>MQKSTYLLLAGISMFLTQFLGAQGTLPVYSDYLSDNIFMVHPSAAGIGNSAKVRLTHRQQWNGVSDSPALQTISMHSSIGNNAALGGLIFNDKNGFHSQVGFQGAYAYHLNFGNYEALNQLSFGLAASYVINSLDQRTFADFDPIVAQVIRSEAYFNGDLSFAYHKLDGFVYLTAKNILLNTRSAEDSEFKSLNLRRYLLNVGYFFGRGQNLQFEPSAMFQHVENTGENLLDINAKVYQTFGNTARAWFALSYRRSLEKNDVKNFNLITPIAGIEFDRYLVSYTYSSEFGGLVSGNGGFHQITLGVNLFSNRRSNRGYNSRYNTFLYKTNN</sequence>
<evidence type="ECO:0000313" key="3">
    <source>
        <dbReference type="Proteomes" id="UP000184314"/>
    </source>
</evidence>
<protein>
    <submittedName>
        <fullName evidence="2">Type IX secretion system membrane protein, PorP/SprF family</fullName>
    </submittedName>
</protein>
<dbReference type="Pfam" id="PF11751">
    <property type="entry name" value="PorP_SprF"/>
    <property type="match status" value="1"/>
</dbReference>
<keyword evidence="3" id="KW-1185">Reference proteome</keyword>
<dbReference type="OrthoDB" id="648347at2"/>
<evidence type="ECO:0000256" key="1">
    <source>
        <dbReference type="SAM" id="SignalP"/>
    </source>
</evidence>
<dbReference type="STRING" id="228958.SAMN04488007_2037"/>
<accession>A0A1M6NFI2</accession>
<feature type="signal peptide" evidence="1">
    <location>
        <begin position="1"/>
        <end position="22"/>
    </location>
</feature>
<evidence type="ECO:0000313" key="2">
    <source>
        <dbReference type="EMBL" id="SHJ94485.1"/>
    </source>
</evidence>
<dbReference type="RefSeq" id="WP_073243576.1">
    <property type="nucleotide sequence ID" value="NZ_FQZX01000001.1"/>
</dbReference>
<proteinExistence type="predicted"/>
<dbReference type="AlphaFoldDB" id="A0A1M6NFI2"/>